<reference evidence="8" key="1">
    <citation type="submission" date="2022-12" db="EMBL/GenBank/DDBJ databases">
        <authorList>
            <person name="Petersen C."/>
        </authorList>
    </citation>
    <scope>NUCLEOTIDE SEQUENCE</scope>
    <source>
        <strain evidence="8">IBT 29677</strain>
    </source>
</reference>
<dbReference type="GO" id="GO:0016020">
    <property type="term" value="C:membrane"/>
    <property type="evidence" value="ECO:0007669"/>
    <property type="project" value="UniProtKB-SubCell"/>
</dbReference>
<dbReference type="OrthoDB" id="10017208at2759"/>
<comment type="similarity">
    <text evidence="5">Belongs to the SAT4 family.</text>
</comment>
<dbReference type="InterPro" id="IPR049326">
    <property type="entry name" value="Rhodopsin_dom_fungi"/>
</dbReference>
<reference evidence="8" key="2">
    <citation type="journal article" date="2023" name="IMA Fungus">
        <title>Comparative genomic study of the Penicillium genus elucidates a diverse pangenome and 15 lateral gene transfer events.</title>
        <authorList>
            <person name="Petersen C."/>
            <person name="Sorensen T."/>
            <person name="Nielsen M.R."/>
            <person name="Sondergaard T.E."/>
            <person name="Sorensen J.L."/>
            <person name="Fitzpatrick D.A."/>
            <person name="Frisvad J.C."/>
            <person name="Nielsen K.L."/>
        </authorList>
    </citation>
    <scope>NUCLEOTIDE SEQUENCE</scope>
    <source>
        <strain evidence="8">IBT 29677</strain>
    </source>
</reference>
<comment type="subcellular location">
    <subcellularLocation>
        <location evidence="1">Membrane</location>
        <topology evidence="1">Multi-pass membrane protein</topology>
    </subcellularLocation>
</comment>
<feature type="transmembrane region" description="Helical" evidence="6">
    <location>
        <begin position="193"/>
        <end position="211"/>
    </location>
</feature>
<dbReference type="PANTHER" id="PTHR33048:SF151">
    <property type="entry name" value="INTEGRAL MEMBRANE PROTEIN"/>
    <property type="match status" value="1"/>
</dbReference>
<feature type="transmembrane region" description="Helical" evidence="6">
    <location>
        <begin position="231"/>
        <end position="251"/>
    </location>
</feature>
<dbReference type="Pfam" id="PF20684">
    <property type="entry name" value="Fung_rhodopsin"/>
    <property type="match status" value="1"/>
</dbReference>
<gene>
    <name evidence="8" type="ORF">N7509_005589</name>
</gene>
<keyword evidence="4 6" id="KW-0472">Membrane</keyword>
<feature type="transmembrane region" description="Helical" evidence="6">
    <location>
        <begin position="168"/>
        <end position="186"/>
    </location>
</feature>
<evidence type="ECO:0000256" key="3">
    <source>
        <dbReference type="ARBA" id="ARBA00022989"/>
    </source>
</evidence>
<dbReference type="InterPro" id="IPR052337">
    <property type="entry name" value="SAT4-like"/>
</dbReference>
<evidence type="ECO:0000313" key="9">
    <source>
        <dbReference type="Proteomes" id="UP001147747"/>
    </source>
</evidence>
<dbReference type="RefSeq" id="XP_056489528.1">
    <property type="nucleotide sequence ID" value="XM_056630226.1"/>
</dbReference>
<dbReference type="PANTHER" id="PTHR33048">
    <property type="entry name" value="PTH11-LIKE INTEGRAL MEMBRANE PROTEIN (AFU_ORTHOLOGUE AFUA_5G11245)"/>
    <property type="match status" value="1"/>
</dbReference>
<evidence type="ECO:0000313" key="8">
    <source>
        <dbReference type="EMBL" id="KAJ5397476.1"/>
    </source>
</evidence>
<feature type="transmembrane region" description="Helical" evidence="6">
    <location>
        <begin position="46"/>
        <end position="62"/>
    </location>
</feature>
<feature type="transmembrane region" description="Helical" evidence="6">
    <location>
        <begin position="82"/>
        <end position="103"/>
    </location>
</feature>
<comment type="caution">
    <text evidence="8">The sequence shown here is derived from an EMBL/GenBank/DDBJ whole genome shotgun (WGS) entry which is preliminary data.</text>
</comment>
<feature type="transmembrane region" description="Helical" evidence="6">
    <location>
        <begin position="15"/>
        <end position="34"/>
    </location>
</feature>
<keyword evidence="9" id="KW-1185">Reference proteome</keyword>
<dbReference type="EMBL" id="JAPZBU010000006">
    <property type="protein sequence ID" value="KAJ5397476.1"/>
    <property type="molecule type" value="Genomic_DNA"/>
</dbReference>
<proteinExistence type="inferred from homology"/>
<evidence type="ECO:0000256" key="2">
    <source>
        <dbReference type="ARBA" id="ARBA00022692"/>
    </source>
</evidence>
<evidence type="ECO:0000256" key="5">
    <source>
        <dbReference type="ARBA" id="ARBA00038359"/>
    </source>
</evidence>
<evidence type="ECO:0000256" key="4">
    <source>
        <dbReference type="ARBA" id="ARBA00023136"/>
    </source>
</evidence>
<keyword evidence="3 6" id="KW-1133">Transmembrane helix</keyword>
<sequence length="341" mass="37522">MASATDIHESRQGEFRAQTIAMTALGVFFVILRFISRWKKGLQPGWDDYTIVLSVVMINYGMGRHAAALPTENIVTIAKLLMAFECVYCTTVGVIKISILLMYGRIFPTRNFRIASYILGTIVVGWVIAIICVSVFQCTPIAKGWNMSLPGTCINLKASFIGNAVPNIATDVAILSLPVHVVWGLHANLTHRLSVIAVFLLGSFVVFTSAYRFSTLFEFDPTDTPWTLARACTWCLIECSSGIISACLPTLRPLFMMLSSKFSSTLGTSNAHTSDFHNSALKSASGGHSALRPDLNPKQNIRLEISQADDASGDEVPLNSIRVQRDMTWQETIYDSRRQGA</sequence>
<feature type="transmembrane region" description="Helical" evidence="6">
    <location>
        <begin position="115"/>
        <end position="136"/>
    </location>
</feature>
<evidence type="ECO:0000259" key="7">
    <source>
        <dbReference type="Pfam" id="PF20684"/>
    </source>
</evidence>
<dbReference type="Proteomes" id="UP001147747">
    <property type="component" value="Unassembled WGS sequence"/>
</dbReference>
<dbReference type="AlphaFoldDB" id="A0A9W9W2Q6"/>
<organism evidence="8 9">
    <name type="scientific">Penicillium cosmopolitanum</name>
    <dbReference type="NCBI Taxonomy" id="1131564"/>
    <lineage>
        <taxon>Eukaryota</taxon>
        <taxon>Fungi</taxon>
        <taxon>Dikarya</taxon>
        <taxon>Ascomycota</taxon>
        <taxon>Pezizomycotina</taxon>
        <taxon>Eurotiomycetes</taxon>
        <taxon>Eurotiomycetidae</taxon>
        <taxon>Eurotiales</taxon>
        <taxon>Aspergillaceae</taxon>
        <taxon>Penicillium</taxon>
    </lineage>
</organism>
<keyword evidence="2 6" id="KW-0812">Transmembrane</keyword>
<name>A0A9W9W2Q6_9EURO</name>
<accession>A0A9W9W2Q6</accession>
<dbReference type="GeneID" id="81369206"/>
<feature type="domain" description="Rhodopsin" evidence="7">
    <location>
        <begin position="32"/>
        <end position="255"/>
    </location>
</feature>
<evidence type="ECO:0000256" key="1">
    <source>
        <dbReference type="ARBA" id="ARBA00004141"/>
    </source>
</evidence>
<evidence type="ECO:0000256" key="6">
    <source>
        <dbReference type="SAM" id="Phobius"/>
    </source>
</evidence>
<protein>
    <recommendedName>
        <fullName evidence="7">Rhodopsin domain-containing protein</fullName>
    </recommendedName>
</protein>